<protein>
    <recommendedName>
        <fullName evidence="1">T20D4.11-like domain-containing protein</fullName>
    </recommendedName>
</protein>
<dbReference type="PIRSF" id="PIRSF015697">
    <property type="entry name" value="UCP015697"/>
    <property type="match status" value="1"/>
</dbReference>
<dbReference type="PANTHER" id="PTHR21453:SF30">
    <property type="entry name" value="DUF19 DOMAIN-CONTAINING PROTEIN"/>
    <property type="match status" value="1"/>
</dbReference>
<evidence type="ECO:0000313" key="3">
    <source>
        <dbReference type="Proteomes" id="UP000008068"/>
    </source>
</evidence>
<proteinExistence type="predicted"/>
<accession>G0MA13</accession>
<reference evidence="3" key="1">
    <citation type="submission" date="2011-07" db="EMBL/GenBank/DDBJ databases">
        <authorList>
            <consortium name="Caenorhabditis brenneri Sequencing and Analysis Consortium"/>
            <person name="Wilson R.K."/>
        </authorList>
    </citation>
    <scope>NUCLEOTIDE SEQUENCE [LARGE SCALE GENOMIC DNA]</scope>
    <source>
        <strain evidence="3">PB2801</strain>
    </source>
</reference>
<evidence type="ECO:0000259" key="1">
    <source>
        <dbReference type="Pfam" id="PF01579"/>
    </source>
</evidence>
<sequence length="147" mass="17357">MRTNILLMNMEFDGGRENYRKHCQNVKQCTPFLKCNAVPRISQYIDNVNAICSATNYNYTPMSLKECDRRMFERNSRCVREWDPYPPFVADPVENARHQNKFCNEFFGKNGCLEQEMSEACGVEVWRSFRRNQLAMNRISRTCNLGF</sequence>
<dbReference type="AlphaFoldDB" id="G0MA13"/>
<dbReference type="InterPro" id="IPR002542">
    <property type="entry name" value="T20D4.11-like_dom"/>
</dbReference>
<dbReference type="HOGENOM" id="CLU_078890_3_1_1"/>
<gene>
    <name evidence="2" type="ORF">CAEBREN_06137</name>
</gene>
<organism evidence="3">
    <name type="scientific">Caenorhabditis brenneri</name>
    <name type="common">Nematode worm</name>
    <dbReference type="NCBI Taxonomy" id="135651"/>
    <lineage>
        <taxon>Eukaryota</taxon>
        <taxon>Metazoa</taxon>
        <taxon>Ecdysozoa</taxon>
        <taxon>Nematoda</taxon>
        <taxon>Chromadorea</taxon>
        <taxon>Rhabditida</taxon>
        <taxon>Rhabditina</taxon>
        <taxon>Rhabditomorpha</taxon>
        <taxon>Rhabditoidea</taxon>
        <taxon>Rhabditidae</taxon>
        <taxon>Peloderinae</taxon>
        <taxon>Caenorhabditis</taxon>
    </lineage>
</organism>
<dbReference type="Pfam" id="PF01579">
    <property type="entry name" value="DUF19"/>
    <property type="match status" value="1"/>
</dbReference>
<dbReference type="OrthoDB" id="5835962at2759"/>
<dbReference type="PANTHER" id="PTHR21453">
    <property type="entry name" value="DUF19 DOMAIN-CONTAINING PROTEIN-RELATED-RELATED"/>
    <property type="match status" value="1"/>
</dbReference>
<dbReference type="InParanoid" id="G0MA13"/>
<dbReference type="InterPro" id="IPR016638">
    <property type="entry name" value="UPF0376"/>
</dbReference>
<dbReference type="OMA" id="SKINKPC"/>
<feature type="domain" description="T20D4.11-like" evidence="1">
    <location>
        <begin position="8"/>
        <end position="144"/>
    </location>
</feature>
<dbReference type="EMBL" id="GL379787">
    <property type="protein sequence ID" value="EGT31195.1"/>
    <property type="molecule type" value="Genomic_DNA"/>
</dbReference>
<evidence type="ECO:0000313" key="2">
    <source>
        <dbReference type="EMBL" id="EGT31195.1"/>
    </source>
</evidence>
<name>G0MA13_CAEBE</name>
<dbReference type="Proteomes" id="UP000008068">
    <property type="component" value="Unassembled WGS sequence"/>
</dbReference>
<keyword evidence="3" id="KW-1185">Reference proteome</keyword>